<keyword evidence="3" id="KW-0804">Transcription</keyword>
<feature type="domain" description="HTH araC/xylS-type" evidence="4">
    <location>
        <begin position="218"/>
        <end position="316"/>
    </location>
</feature>
<organism evidence="5 6">
    <name type="scientific">Pseudomonas viciae</name>
    <dbReference type="NCBI Taxonomy" id="2505979"/>
    <lineage>
        <taxon>Bacteria</taxon>
        <taxon>Pseudomonadati</taxon>
        <taxon>Pseudomonadota</taxon>
        <taxon>Gammaproteobacteria</taxon>
        <taxon>Pseudomonadales</taxon>
        <taxon>Pseudomonadaceae</taxon>
        <taxon>Pseudomonas</taxon>
    </lineage>
</organism>
<dbReference type="Gene3D" id="3.40.50.880">
    <property type="match status" value="1"/>
</dbReference>
<dbReference type="AlphaFoldDB" id="A0A4P7PIJ6"/>
<dbReference type="PANTHER" id="PTHR43280:SF28">
    <property type="entry name" value="HTH-TYPE TRANSCRIPTIONAL ACTIVATOR RHAS"/>
    <property type="match status" value="1"/>
</dbReference>
<dbReference type="EMBL" id="CP035088">
    <property type="protein sequence ID" value="QBZ90607.1"/>
    <property type="molecule type" value="Genomic_DNA"/>
</dbReference>
<accession>A0A4P7PIJ6</accession>
<protein>
    <submittedName>
        <fullName evidence="5">Helix-turn-helix domain-containing protein</fullName>
    </submittedName>
</protein>
<dbReference type="InterPro" id="IPR009057">
    <property type="entry name" value="Homeodomain-like_sf"/>
</dbReference>
<proteinExistence type="predicted"/>
<evidence type="ECO:0000256" key="3">
    <source>
        <dbReference type="ARBA" id="ARBA00023163"/>
    </source>
</evidence>
<dbReference type="Gene3D" id="1.10.10.60">
    <property type="entry name" value="Homeodomain-like"/>
    <property type="match status" value="1"/>
</dbReference>
<dbReference type="SMART" id="SM00342">
    <property type="entry name" value="HTH_ARAC"/>
    <property type="match status" value="1"/>
</dbReference>
<reference evidence="5 6" key="1">
    <citation type="journal article" date="2019" name="Front. Microbiol.">
        <title>In silico and Genetic Analyses of Cyclic Lipopeptide Synthetic Gene Clusters in Pseudomonas sp. 11K1.</title>
        <authorList>
            <person name="Zhao H."/>
            <person name="Liu Y.P."/>
            <person name="Zhang L.Q."/>
        </authorList>
    </citation>
    <scope>NUCLEOTIDE SEQUENCE [LARGE SCALE GENOMIC DNA]</scope>
    <source>
        <strain evidence="5 6">11K1</strain>
    </source>
</reference>
<dbReference type="GO" id="GO:0043565">
    <property type="term" value="F:sequence-specific DNA binding"/>
    <property type="evidence" value="ECO:0007669"/>
    <property type="project" value="InterPro"/>
</dbReference>
<dbReference type="PROSITE" id="PS00041">
    <property type="entry name" value="HTH_ARAC_FAMILY_1"/>
    <property type="match status" value="1"/>
</dbReference>
<dbReference type="InterPro" id="IPR029062">
    <property type="entry name" value="Class_I_gatase-like"/>
</dbReference>
<dbReference type="GO" id="GO:0003700">
    <property type="term" value="F:DNA-binding transcription factor activity"/>
    <property type="evidence" value="ECO:0007669"/>
    <property type="project" value="InterPro"/>
</dbReference>
<keyword evidence="2" id="KW-0238">DNA-binding</keyword>
<dbReference type="GO" id="GO:0009893">
    <property type="term" value="P:positive regulation of metabolic process"/>
    <property type="evidence" value="ECO:0007669"/>
    <property type="project" value="UniProtKB-ARBA"/>
</dbReference>
<evidence type="ECO:0000256" key="1">
    <source>
        <dbReference type="ARBA" id="ARBA00023015"/>
    </source>
</evidence>
<dbReference type="SUPFAM" id="SSF52317">
    <property type="entry name" value="Class I glutamine amidotransferase-like"/>
    <property type="match status" value="1"/>
</dbReference>
<dbReference type="InterPro" id="IPR018060">
    <property type="entry name" value="HTH_AraC"/>
</dbReference>
<dbReference type="SUPFAM" id="SSF46689">
    <property type="entry name" value="Homeodomain-like"/>
    <property type="match status" value="2"/>
</dbReference>
<dbReference type="PANTHER" id="PTHR43280">
    <property type="entry name" value="ARAC-FAMILY TRANSCRIPTIONAL REGULATOR"/>
    <property type="match status" value="1"/>
</dbReference>
<evidence type="ECO:0000313" key="6">
    <source>
        <dbReference type="Proteomes" id="UP000296468"/>
    </source>
</evidence>
<dbReference type="KEGG" id="pvk:EPZ47_18425"/>
<dbReference type="CDD" id="cd03136">
    <property type="entry name" value="GATase1_AraC_ArgR_like"/>
    <property type="match status" value="1"/>
</dbReference>
<dbReference type="RefSeq" id="WP_135846118.1">
    <property type="nucleotide sequence ID" value="NZ_CP035088.1"/>
</dbReference>
<dbReference type="OrthoDB" id="9803764at2"/>
<keyword evidence="1" id="KW-0805">Transcription regulation</keyword>
<dbReference type="InterPro" id="IPR018062">
    <property type="entry name" value="HTH_AraC-typ_CS"/>
</dbReference>
<evidence type="ECO:0000259" key="4">
    <source>
        <dbReference type="PROSITE" id="PS01124"/>
    </source>
</evidence>
<gene>
    <name evidence="5" type="ORF">EPZ47_18425</name>
</gene>
<name>A0A4P7PIJ6_9PSED</name>
<sequence>MSQSIEARKASSIGFLLLDSFSLTCFTQCLDVLMTANFIQPGSIKVHTFSRNDCEVISDLAIPIRPDTPLTDIRIAALDLMVVCGGLRTPRAVPEGLIKLLNKLASMPIALGGLWNGAWYLGKAGLLDGYRCAIHAEQRIALSEFSPNTTVTLDTVVFDRDRLTASNPAGAFQIMMKWLYAALDHKVADAVFDLLDYDQSRLRTSAKVQGRNVSAPLQEIIKLMEYNLEEPLGLDLLAECVRLSKRQIQRLFREQINTSPQRYYLELRLREARRLIQNSKLSVTDVAIACGFVSTPHFSKCYSTFFNCPPSKENRYEI</sequence>
<evidence type="ECO:0000256" key="2">
    <source>
        <dbReference type="ARBA" id="ARBA00023125"/>
    </source>
</evidence>
<dbReference type="Proteomes" id="UP000296468">
    <property type="component" value="Chromosome"/>
</dbReference>
<evidence type="ECO:0000313" key="5">
    <source>
        <dbReference type="EMBL" id="QBZ90607.1"/>
    </source>
</evidence>
<dbReference type="Pfam" id="PF01965">
    <property type="entry name" value="DJ-1_PfpI"/>
    <property type="match status" value="1"/>
</dbReference>
<dbReference type="PROSITE" id="PS01124">
    <property type="entry name" value="HTH_ARAC_FAMILY_2"/>
    <property type="match status" value="1"/>
</dbReference>
<dbReference type="Pfam" id="PF12833">
    <property type="entry name" value="HTH_18"/>
    <property type="match status" value="1"/>
</dbReference>
<dbReference type="InterPro" id="IPR002818">
    <property type="entry name" value="DJ-1/PfpI"/>
</dbReference>